<reference evidence="1" key="1">
    <citation type="submission" date="2021-01" db="EMBL/GenBank/DDBJ databases">
        <title>Modified the classification status of verrucomicrobia.</title>
        <authorList>
            <person name="Feng X."/>
        </authorList>
    </citation>
    <scope>NUCLEOTIDE SEQUENCE</scope>
    <source>
        <strain evidence="1">KCTC 22201</strain>
    </source>
</reference>
<evidence type="ECO:0000313" key="1">
    <source>
        <dbReference type="EMBL" id="MBK1825763.1"/>
    </source>
</evidence>
<dbReference type="RefSeq" id="WP_200275751.1">
    <property type="nucleotide sequence ID" value="NZ_JAENII010000001.1"/>
</dbReference>
<dbReference type="AlphaFoldDB" id="A0A934R9N7"/>
<name>A0A934R9N7_9BACT</name>
<proteinExistence type="predicted"/>
<sequence length="166" mass="17962">MKALFISLALIMSCHADERVKCADGRYSFEFPAKWVKAKSPTPKADFARESPDKGTIISINTDAIPEGRSPDLDAIAKSSAQAMAKAIGFKGEGTASPGKLDGCDARFVTLIPEEGQLGIVAVFIDGRKDLVRFQATIALPLDEKTKDACLAIVQSFRREDAKKEE</sequence>
<dbReference type="EMBL" id="JAENII010000001">
    <property type="protein sequence ID" value="MBK1825763.1"/>
    <property type="molecule type" value="Genomic_DNA"/>
</dbReference>
<protein>
    <submittedName>
        <fullName evidence="1">Uncharacterized protein</fullName>
    </submittedName>
</protein>
<organism evidence="1 2">
    <name type="scientific">Haloferula rosea</name>
    <dbReference type="NCBI Taxonomy" id="490093"/>
    <lineage>
        <taxon>Bacteria</taxon>
        <taxon>Pseudomonadati</taxon>
        <taxon>Verrucomicrobiota</taxon>
        <taxon>Verrucomicrobiia</taxon>
        <taxon>Verrucomicrobiales</taxon>
        <taxon>Verrucomicrobiaceae</taxon>
        <taxon>Haloferula</taxon>
    </lineage>
</organism>
<keyword evidence="2" id="KW-1185">Reference proteome</keyword>
<comment type="caution">
    <text evidence="1">The sequence shown here is derived from an EMBL/GenBank/DDBJ whole genome shotgun (WGS) entry which is preliminary data.</text>
</comment>
<evidence type="ECO:0000313" key="2">
    <source>
        <dbReference type="Proteomes" id="UP000658278"/>
    </source>
</evidence>
<gene>
    <name evidence="1" type="ORF">JIN81_01925</name>
</gene>
<accession>A0A934R9N7</accession>
<dbReference type="Proteomes" id="UP000658278">
    <property type="component" value="Unassembled WGS sequence"/>
</dbReference>